<evidence type="ECO:0000313" key="1">
    <source>
        <dbReference type="EMBL" id="KAK7319349.1"/>
    </source>
</evidence>
<comment type="caution">
    <text evidence="1">The sequence shown here is derived from an EMBL/GenBank/DDBJ whole genome shotgun (WGS) entry which is preliminary data.</text>
</comment>
<keyword evidence="2" id="KW-1185">Reference proteome</keyword>
<dbReference type="EMBL" id="JAYKXN010000001">
    <property type="protein sequence ID" value="KAK7319349.1"/>
    <property type="molecule type" value="Genomic_DNA"/>
</dbReference>
<reference evidence="1 2" key="1">
    <citation type="submission" date="2024-01" db="EMBL/GenBank/DDBJ databases">
        <title>The genomes of 5 underutilized Papilionoideae crops provide insights into root nodulation and disease resistance.</title>
        <authorList>
            <person name="Yuan L."/>
        </authorList>
    </citation>
    <scope>NUCLEOTIDE SEQUENCE [LARGE SCALE GENOMIC DNA]</scope>
    <source>
        <strain evidence="1">LY-2023</strain>
        <tissue evidence="1">Leaf</tissue>
    </source>
</reference>
<gene>
    <name evidence="1" type="ORF">RJT34_04069</name>
</gene>
<dbReference type="Proteomes" id="UP001359559">
    <property type="component" value="Unassembled WGS sequence"/>
</dbReference>
<organism evidence="1 2">
    <name type="scientific">Clitoria ternatea</name>
    <name type="common">Butterfly pea</name>
    <dbReference type="NCBI Taxonomy" id="43366"/>
    <lineage>
        <taxon>Eukaryota</taxon>
        <taxon>Viridiplantae</taxon>
        <taxon>Streptophyta</taxon>
        <taxon>Embryophyta</taxon>
        <taxon>Tracheophyta</taxon>
        <taxon>Spermatophyta</taxon>
        <taxon>Magnoliopsida</taxon>
        <taxon>eudicotyledons</taxon>
        <taxon>Gunneridae</taxon>
        <taxon>Pentapetalae</taxon>
        <taxon>rosids</taxon>
        <taxon>fabids</taxon>
        <taxon>Fabales</taxon>
        <taxon>Fabaceae</taxon>
        <taxon>Papilionoideae</taxon>
        <taxon>50 kb inversion clade</taxon>
        <taxon>NPAAA clade</taxon>
        <taxon>indigoferoid/millettioid clade</taxon>
        <taxon>Phaseoleae</taxon>
        <taxon>Clitoria</taxon>
    </lineage>
</organism>
<accession>A0AAN9KLB5</accession>
<evidence type="ECO:0000313" key="2">
    <source>
        <dbReference type="Proteomes" id="UP001359559"/>
    </source>
</evidence>
<sequence length="98" mass="9715">MPGEGVVEDGVTAAEAGGTVEDTVVAGGMEEDTVVAGGMEEDTVVAGGMAEDMVAAGGDVVAAGVDMAAHMMLGDMDKVETEDMAVDVVDTVAECRCC</sequence>
<proteinExistence type="predicted"/>
<dbReference type="AlphaFoldDB" id="A0AAN9KLB5"/>
<protein>
    <submittedName>
        <fullName evidence="1">Uncharacterized protein</fullName>
    </submittedName>
</protein>
<name>A0AAN9KLB5_CLITE</name>